<dbReference type="AlphaFoldDB" id="A0AAX1EFX3"/>
<comment type="similarity">
    <text evidence="2">Belongs to the FliH family.</text>
</comment>
<dbReference type="PANTHER" id="PTHR34982">
    <property type="entry name" value="YOP PROTEINS TRANSLOCATION PROTEIN L"/>
    <property type="match status" value="1"/>
</dbReference>
<dbReference type="InterPro" id="IPR018035">
    <property type="entry name" value="Flagellar_FliH/T3SS_HrpE"/>
</dbReference>
<proteinExistence type="inferred from homology"/>
<evidence type="ECO:0000256" key="7">
    <source>
        <dbReference type="ARBA" id="ARBA00023225"/>
    </source>
</evidence>
<dbReference type="GO" id="GO:0015031">
    <property type="term" value="P:protein transport"/>
    <property type="evidence" value="ECO:0007669"/>
    <property type="project" value="UniProtKB-KW"/>
</dbReference>
<evidence type="ECO:0000256" key="3">
    <source>
        <dbReference type="ARBA" id="ARBA00016507"/>
    </source>
</evidence>
<sequence length="215" mass="25041">MANVLHNIIVVSSKEDVNQQAIEKRHGTKEECKCKSELDHLKNEYFQMGYEQGREKGITEGISLEKRNKHAEKNNLTTLLKSLIKQVPSEISSLREDLRQDIAHIVLSIVQPIFVQRQLDRSWLFKQINQILTQLNHRQEVELILHPEDIEQLQAHKIHLKTAHLRSLKICSDDQIFSGGCRIKTQHGLFEISIEKQLQQLREKLMNIQPGEYNV</sequence>
<comment type="function">
    <text evidence="1">Needed for flagellar regrowth and assembly.</text>
</comment>
<dbReference type="EMBL" id="CP038254">
    <property type="protein sequence ID" value="QBR83989.1"/>
    <property type="molecule type" value="Genomic_DNA"/>
</dbReference>
<name>A0AAX1EFX3_9GAMM</name>
<accession>A0AAX1EFX3</accession>
<evidence type="ECO:0000256" key="6">
    <source>
        <dbReference type="ARBA" id="ARBA00022927"/>
    </source>
</evidence>
<dbReference type="Proteomes" id="UP000295517">
    <property type="component" value="Chromosome"/>
</dbReference>
<keyword evidence="7" id="KW-1006">Bacterial flagellum protein export</keyword>
<dbReference type="InterPro" id="IPR051472">
    <property type="entry name" value="T3SS_Stator/FliH"/>
</dbReference>
<evidence type="ECO:0000313" key="10">
    <source>
        <dbReference type="Proteomes" id="UP000295517"/>
    </source>
</evidence>
<organism evidence="9 10">
    <name type="scientific">Legionella israelensis</name>
    <dbReference type="NCBI Taxonomy" id="454"/>
    <lineage>
        <taxon>Bacteria</taxon>
        <taxon>Pseudomonadati</taxon>
        <taxon>Pseudomonadota</taxon>
        <taxon>Gammaproteobacteria</taxon>
        <taxon>Legionellales</taxon>
        <taxon>Legionellaceae</taxon>
        <taxon>Legionella</taxon>
    </lineage>
</organism>
<evidence type="ECO:0000256" key="5">
    <source>
        <dbReference type="ARBA" id="ARBA00022795"/>
    </source>
</evidence>
<keyword evidence="5" id="KW-1005">Bacterial flagellum biogenesis</keyword>
<keyword evidence="6" id="KW-0653">Protein transport</keyword>
<evidence type="ECO:0000256" key="1">
    <source>
        <dbReference type="ARBA" id="ARBA00003041"/>
    </source>
</evidence>
<dbReference type="PANTHER" id="PTHR34982:SF1">
    <property type="entry name" value="FLAGELLAR ASSEMBLY PROTEIN FLIH"/>
    <property type="match status" value="1"/>
</dbReference>
<dbReference type="GO" id="GO:0044781">
    <property type="term" value="P:bacterial-type flagellum organization"/>
    <property type="evidence" value="ECO:0007669"/>
    <property type="project" value="UniProtKB-KW"/>
</dbReference>
<gene>
    <name evidence="9" type="ORF">E3983_06265</name>
</gene>
<dbReference type="RefSeq" id="WP_135060278.1">
    <property type="nucleotide sequence ID" value="NZ_CP038254.1"/>
</dbReference>
<reference evidence="9 10" key="1">
    <citation type="submission" date="2019-03" db="EMBL/GenBank/DDBJ databases">
        <title>Diverse conjugative elements silence natural transformation in Legionella species.</title>
        <authorList>
            <person name="Durieux I."/>
            <person name="Ginevra C."/>
            <person name="Attaiech L."/>
            <person name="Picq K."/>
            <person name="Juan P.A."/>
            <person name="Jarraud S."/>
            <person name="Charpentier X."/>
        </authorList>
    </citation>
    <scope>NUCLEOTIDE SEQUENCE [LARGE SCALE GENOMIC DNA]</scope>
    <source>
        <strain evidence="9 10">HL-0427-4011</strain>
    </source>
</reference>
<evidence type="ECO:0000259" key="8">
    <source>
        <dbReference type="Pfam" id="PF02108"/>
    </source>
</evidence>
<protein>
    <recommendedName>
        <fullName evidence="3">Flagellar assembly protein FliH</fullName>
    </recommendedName>
</protein>
<dbReference type="GO" id="GO:0005829">
    <property type="term" value="C:cytosol"/>
    <property type="evidence" value="ECO:0007669"/>
    <property type="project" value="TreeGrafter"/>
</dbReference>
<feature type="domain" description="Flagellar assembly protein FliH/Type III secretion system HrpE" evidence="8">
    <location>
        <begin position="78"/>
        <end position="201"/>
    </location>
</feature>
<keyword evidence="4" id="KW-0813">Transport</keyword>
<dbReference type="SUPFAM" id="SSF160527">
    <property type="entry name" value="V-type ATPase subunit E-like"/>
    <property type="match status" value="1"/>
</dbReference>
<evidence type="ECO:0000256" key="2">
    <source>
        <dbReference type="ARBA" id="ARBA00006602"/>
    </source>
</evidence>
<evidence type="ECO:0000313" key="9">
    <source>
        <dbReference type="EMBL" id="QBR83989.1"/>
    </source>
</evidence>
<dbReference type="Pfam" id="PF02108">
    <property type="entry name" value="FliH"/>
    <property type="match status" value="1"/>
</dbReference>
<evidence type="ECO:0000256" key="4">
    <source>
        <dbReference type="ARBA" id="ARBA00022448"/>
    </source>
</evidence>